<dbReference type="AlphaFoldDB" id="A0A850Q9J2"/>
<evidence type="ECO:0008006" key="3">
    <source>
        <dbReference type="Google" id="ProtNLM"/>
    </source>
</evidence>
<name>A0A850Q9J2_9RHOB</name>
<dbReference type="InterPro" id="IPR053842">
    <property type="entry name" value="NikA-like"/>
</dbReference>
<evidence type="ECO:0000313" key="1">
    <source>
        <dbReference type="EMBL" id="NVO22631.1"/>
    </source>
</evidence>
<reference evidence="1 2" key="1">
    <citation type="submission" date="2020-04" db="EMBL/GenBank/DDBJ databases">
        <title>Donghicola sp., a member of the Rhodobacteraceae family isolated from mangrove forest in Thailand.</title>
        <authorList>
            <person name="Charoenyingcharoen P."/>
            <person name="Yukphan P."/>
        </authorList>
    </citation>
    <scope>NUCLEOTIDE SEQUENCE [LARGE SCALE GENOMIC DNA]</scope>
    <source>
        <strain evidence="1 2">B5-SW-15</strain>
    </source>
</reference>
<dbReference type="EMBL" id="JABCJE010000002">
    <property type="protein sequence ID" value="NVO22631.1"/>
    <property type="molecule type" value="Genomic_DNA"/>
</dbReference>
<dbReference type="Proteomes" id="UP000592216">
    <property type="component" value="Unassembled WGS sequence"/>
</dbReference>
<protein>
    <recommendedName>
        <fullName evidence="3">Mobilization protein</fullName>
    </recommendedName>
</protein>
<organism evidence="1 2">
    <name type="scientific">Donghicola mangrovi</name>
    <dbReference type="NCBI Taxonomy" id="2729614"/>
    <lineage>
        <taxon>Bacteria</taxon>
        <taxon>Pseudomonadati</taxon>
        <taxon>Pseudomonadota</taxon>
        <taxon>Alphaproteobacteria</taxon>
        <taxon>Rhodobacterales</taxon>
        <taxon>Roseobacteraceae</taxon>
        <taxon>Donghicola</taxon>
    </lineage>
</organism>
<sequence length="91" mass="10207">MGRAKKGGRPKSAETRSRYLNIRLTEAELARLREKAAGAKLSDFARRRLLGKAVVRPIPEINQLAWEQLARTAATLNQFAHNANLGRLPHH</sequence>
<evidence type="ECO:0000313" key="2">
    <source>
        <dbReference type="Proteomes" id="UP000592216"/>
    </source>
</evidence>
<comment type="caution">
    <text evidence="1">The sequence shown here is derived from an EMBL/GenBank/DDBJ whole genome shotgun (WGS) entry which is preliminary data.</text>
</comment>
<dbReference type="RefSeq" id="WP_177156849.1">
    <property type="nucleotide sequence ID" value="NZ_JABCJE010000002.1"/>
</dbReference>
<gene>
    <name evidence="1" type="ORF">HJ536_04605</name>
</gene>
<proteinExistence type="predicted"/>
<accession>A0A850Q9J2</accession>
<dbReference type="Pfam" id="PF21983">
    <property type="entry name" value="NikA-like"/>
    <property type="match status" value="1"/>
</dbReference>